<comment type="caution">
    <text evidence="1">The sequence shown here is derived from an EMBL/GenBank/DDBJ whole genome shotgun (WGS) entry which is preliminary data.</text>
</comment>
<keyword evidence="2" id="KW-1185">Reference proteome</keyword>
<name>A0A4Y2PZR8_ARAVE</name>
<dbReference type="Proteomes" id="UP000499080">
    <property type="component" value="Unassembled WGS sequence"/>
</dbReference>
<proteinExistence type="predicted"/>
<evidence type="ECO:0000313" key="2">
    <source>
        <dbReference type="Proteomes" id="UP000499080"/>
    </source>
</evidence>
<protein>
    <submittedName>
        <fullName evidence="1">Uncharacterized protein</fullName>
    </submittedName>
</protein>
<gene>
    <name evidence="1" type="ORF">AVEN_158659_1</name>
</gene>
<accession>A0A4Y2PZR8</accession>
<organism evidence="1 2">
    <name type="scientific">Araneus ventricosus</name>
    <name type="common">Orbweaver spider</name>
    <name type="synonym">Epeira ventricosa</name>
    <dbReference type="NCBI Taxonomy" id="182803"/>
    <lineage>
        <taxon>Eukaryota</taxon>
        <taxon>Metazoa</taxon>
        <taxon>Ecdysozoa</taxon>
        <taxon>Arthropoda</taxon>
        <taxon>Chelicerata</taxon>
        <taxon>Arachnida</taxon>
        <taxon>Araneae</taxon>
        <taxon>Araneomorphae</taxon>
        <taxon>Entelegynae</taxon>
        <taxon>Araneoidea</taxon>
        <taxon>Araneidae</taxon>
        <taxon>Araneus</taxon>
    </lineage>
</organism>
<evidence type="ECO:0000313" key="1">
    <source>
        <dbReference type="EMBL" id="GBN56100.1"/>
    </source>
</evidence>
<reference evidence="1 2" key="1">
    <citation type="journal article" date="2019" name="Sci. Rep.">
        <title>Orb-weaving spider Araneus ventricosus genome elucidates the spidroin gene catalogue.</title>
        <authorList>
            <person name="Kono N."/>
            <person name="Nakamura H."/>
            <person name="Ohtoshi R."/>
            <person name="Moran D.A.P."/>
            <person name="Shinohara A."/>
            <person name="Yoshida Y."/>
            <person name="Fujiwara M."/>
            <person name="Mori M."/>
            <person name="Tomita M."/>
            <person name="Arakawa K."/>
        </authorList>
    </citation>
    <scope>NUCLEOTIDE SEQUENCE [LARGE SCALE GENOMIC DNA]</scope>
</reference>
<dbReference type="AlphaFoldDB" id="A0A4Y2PZR8"/>
<sequence>MSAVDNGLEACYNQSQLEGIINYLLPMMENDFHVLQTWKVASQQCDSYGWEESFTRVSMRLPTAATSGPLTLATIFATNLATSATNYGISKVLGSSRYFH</sequence>
<dbReference type="EMBL" id="BGPR01012446">
    <property type="protein sequence ID" value="GBN56100.1"/>
    <property type="molecule type" value="Genomic_DNA"/>
</dbReference>